<protein>
    <submittedName>
        <fullName evidence="2">Glycosyltransferase</fullName>
    </submittedName>
</protein>
<keyword evidence="1" id="KW-0472">Membrane</keyword>
<keyword evidence="1" id="KW-0812">Transmembrane</keyword>
<dbReference type="Pfam" id="PF01501">
    <property type="entry name" value="Glyco_transf_8"/>
    <property type="match status" value="1"/>
</dbReference>
<dbReference type="Gene3D" id="3.90.550.10">
    <property type="entry name" value="Spore Coat Polysaccharide Biosynthesis Protein SpsA, Chain A"/>
    <property type="match status" value="1"/>
</dbReference>
<evidence type="ECO:0000256" key="1">
    <source>
        <dbReference type="SAM" id="Phobius"/>
    </source>
</evidence>
<accession>A0ABM7NRV1</accession>
<organism evidence="2 3">
    <name type="scientific">Cotonvirus japonicus</name>
    <dbReference type="NCBI Taxonomy" id="2811091"/>
    <lineage>
        <taxon>Viruses</taxon>
        <taxon>Varidnaviria</taxon>
        <taxon>Bamfordvirae</taxon>
        <taxon>Nucleocytoviricota</taxon>
        <taxon>Megaviricetes</taxon>
        <taxon>Imitervirales</taxon>
        <taxon>Mimiviridae</taxon>
        <taxon>Megamimivirinae</taxon>
        <taxon>Cotonvirus</taxon>
        <taxon>Cotonvirus japonicum</taxon>
    </lineage>
</organism>
<sequence length="302" mass="35759">MVINIMVINIIISIIGIIDIIMSRFAYVTVIYGNNIYLTGALVLGYTLSKTKTNFDRIILVTPDTSKEYRDYLAEYYTHVIPIDYIEASSEIFSETDTRFTDVFTKLQCLSLIEYDKIILMDLDMVVTRNFDHIFKLIAPAACLKRYYYPFGKKIPGKFICDGNKLVGSINAGLMLLKPDLKELSEIKSDIINNQQLNKYKYPEQDYLSLRYCDKWTSITFNYNFQFGLTNRVKKYHYKANDIYVIHYSSSYKPWNLLIKNRKIESEEKKFTDLHKKYYDLWLDIYKHIRQEFSKKNIELPY</sequence>
<dbReference type="PANTHER" id="PTHR11183">
    <property type="entry name" value="GLYCOGENIN SUBFAMILY MEMBER"/>
    <property type="match status" value="1"/>
</dbReference>
<feature type="transmembrane region" description="Helical" evidence="1">
    <location>
        <begin position="31"/>
        <end position="48"/>
    </location>
</feature>
<dbReference type="InterPro" id="IPR050587">
    <property type="entry name" value="GNT1/Glycosyltrans_8"/>
</dbReference>
<proteinExistence type="predicted"/>
<dbReference type="InterPro" id="IPR002495">
    <property type="entry name" value="Glyco_trans_8"/>
</dbReference>
<dbReference type="SUPFAM" id="SSF53448">
    <property type="entry name" value="Nucleotide-diphospho-sugar transferases"/>
    <property type="match status" value="1"/>
</dbReference>
<keyword evidence="1" id="KW-1133">Transmembrane helix</keyword>
<evidence type="ECO:0000313" key="2">
    <source>
        <dbReference type="EMBL" id="BCS82893.1"/>
    </source>
</evidence>
<feature type="transmembrane region" description="Helical" evidence="1">
    <location>
        <begin position="7"/>
        <end position="25"/>
    </location>
</feature>
<reference evidence="2 3" key="1">
    <citation type="submission" date="2021-02" db="EMBL/GenBank/DDBJ databases">
        <title>Cotonvirus japonicus, which uses Golgi apparatus of host cells for its virion factory, phylogenetically links tailed tupanvirus and icosahedral mimivirus.</title>
        <authorList>
            <person name="Takahashi H."/>
            <person name="Fukaya S."/>
            <person name="Song C."/>
            <person name="Murata K."/>
            <person name="Takemura M."/>
        </authorList>
    </citation>
    <scope>NUCLEOTIDE SEQUENCE [LARGE SCALE GENOMIC DNA]</scope>
</reference>
<dbReference type="Proteomes" id="UP001321479">
    <property type="component" value="Segment"/>
</dbReference>
<dbReference type="RefSeq" id="YP_010841501.1">
    <property type="nucleotide sequence ID" value="NC_079139.1"/>
</dbReference>
<dbReference type="GeneID" id="80558098"/>
<dbReference type="EMBL" id="AP024483">
    <property type="protein sequence ID" value="BCS82893.1"/>
    <property type="molecule type" value="Genomic_DNA"/>
</dbReference>
<keyword evidence="3" id="KW-1185">Reference proteome</keyword>
<name>A0ABM7NRV1_9VIRU</name>
<evidence type="ECO:0000313" key="3">
    <source>
        <dbReference type="Proteomes" id="UP001321479"/>
    </source>
</evidence>
<dbReference type="InterPro" id="IPR029044">
    <property type="entry name" value="Nucleotide-diphossugar_trans"/>
</dbReference>